<protein>
    <recommendedName>
        <fullName evidence="1">Pesticidal crystal protein domain-containing protein</fullName>
    </recommendedName>
</protein>
<organism evidence="2 3">
    <name type="scientific">Heterostelium pallidum (strain ATCC 26659 / Pp 5 / PN500)</name>
    <name type="common">Cellular slime mold</name>
    <name type="synonym">Polysphondylium pallidum</name>
    <dbReference type="NCBI Taxonomy" id="670386"/>
    <lineage>
        <taxon>Eukaryota</taxon>
        <taxon>Amoebozoa</taxon>
        <taxon>Evosea</taxon>
        <taxon>Eumycetozoa</taxon>
        <taxon>Dictyostelia</taxon>
        <taxon>Acytosteliales</taxon>
        <taxon>Acytosteliaceae</taxon>
        <taxon>Heterostelium</taxon>
    </lineage>
</organism>
<dbReference type="SUPFAM" id="SSF56849">
    <property type="entry name" value="delta-Endotoxin (insectocide), N-terminal domain"/>
    <property type="match status" value="1"/>
</dbReference>
<comment type="caution">
    <text evidence="2">The sequence shown here is derived from an EMBL/GenBank/DDBJ whole genome shotgun (WGS) entry which is preliminary data.</text>
</comment>
<dbReference type="AlphaFoldDB" id="D3BRQ8"/>
<keyword evidence="3" id="KW-1185">Reference proteome</keyword>
<accession>D3BRQ8</accession>
<dbReference type="InterPro" id="IPR036716">
    <property type="entry name" value="Pest_crys_N_sf"/>
</dbReference>
<evidence type="ECO:0000313" key="3">
    <source>
        <dbReference type="Proteomes" id="UP000001396"/>
    </source>
</evidence>
<sequence length="618" mass="70339">MSSIDKYLSAAAKVLVDDKFANFIEKSVSAQSGLVANFFNGSEKPGDQLPFIFANFLSGAIAAVPVYGSALSAVSLLIFKLVIDNPDPAEQQKKLIADMIGQAMQKDAMEEAMNVYKGMVAHIQDKADAEAVILKGDQPDWITMRMKIENVFSHFLFSSSIILKENYEVVNLPIYAQFSALHLTFIYDVIQRASYFGISDLLKIHYCNTFKKYKKLYLDNIFRIYNKGQEEVMKKFPEKPLAKYNYHSTFNKYQEYRNTIMLDVYQYMHIFAILNIDRLALFDNGFNYVNPRPIFSKMIAKTVPPLKTKVVKQGATPVKVVNPEAMVSFRMPLDTILKKLDEQKGSFYFQEIWRVWVTANEERINSLQCQYYKSPLSAAPFTDIIGETNGVLQDLLGPLTNQLIFNIRDEDDDDRMKFIGLYSDKRVGATKYLDKTPTFDKVTFKNHKISQVIGIDRTSFRTKPTETDPGIYGLVVAFVPESLEPNFLDPTKLNIMSPMCLDQPIEKNFALQKNYNNVLGIDALLLKTNGEVVFDYKCKKPTLFIIYIDVVAPVDATISFWKLGEKAVNYDIVKGGELRQVSNQTIQENTQKFHLKVIKGQIILKSIYLAPVKPPKAN</sequence>
<dbReference type="RefSeq" id="XP_020428224.1">
    <property type="nucleotide sequence ID" value="XM_020581437.1"/>
</dbReference>
<dbReference type="InParanoid" id="D3BRQ8"/>
<dbReference type="EMBL" id="ADBJ01000050">
    <property type="protein sequence ID" value="EFA76090.1"/>
    <property type="molecule type" value="Genomic_DNA"/>
</dbReference>
<dbReference type="Pfam" id="PF03945">
    <property type="entry name" value="Endotoxin_N"/>
    <property type="match status" value="1"/>
</dbReference>
<evidence type="ECO:0000259" key="1">
    <source>
        <dbReference type="Pfam" id="PF03945"/>
    </source>
</evidence>
<feature type="domain" description="Pesticidal crystal protein" evidence="1">
    <location>
        <begin position="59"/>
        <end position="274"/>
    </location>
</feature>
<dbReference type="GO" id="GO:0001907">
    <property type="term" value="P:symbiont-mediated killing of host cell"/>
    <property type="evidence" value="ECO:0007669"/>
    <property type="project" value="InterPro"/>
</dbReference>
<gene>
    <name evidence="2" type="ORF">PPL_10669</name>
</gene>
<evidence type="ECO:0000313" key="2">
    <source>
        <dbReference type="EMBL" id="EFA76090.1"/>
    </source>
</evidence>
<proteinExistence type="predicted"/>
<dbReference type="PANTHER" id="PTHR37003">
    <property type="entry name" value="ENDOTOXIN_N DOMAIN-CONTAINING PROTEIN-RELATED"/>
    <property type="match status" value="1"/>
</dbReference>
<reference evidence="2 3" key="1">
    <citation type="journal article" date="2011" name="Genome Res.">
        <title>Phylogeny-wide analysis of social amoeba genomes highlights ancient origins for complex intercellular communication.</title>
        <authorList>
            <person name="Heidel A.J."/>
            <person name="Lawal H.M."/>
            <person name="Felder M."/>
            <person name="Schilde C."/>
            <person name="Helps N.R."/>
            <person name="Tunggal B."/>
            <person name="Rivero F."/>
            <person name="John U."/>
            <person name="Schleicher M."/>
            <person name="Eichinger L."/>
            <person name="Platzer M."/>
            <person name="Noegel A.A."/>
            <person name="Schaap P."/>
            <person name="Gloeckner G."/>
        </authorList>
    </citation>
    <scope>NUCLEOTIDE SEQUENCE [LARGE SCALE GENOMIC DNA]</scope>
    <source>
        <strain evidence="3">ATCC 26659 / Pp 5 / PN500</strain>
    </source>
</reference>
<name>D3BRQ8_HETP5</name>
<dbReference type="GO" id="GO:0090729">
    <property type="term" value="F:toxin activity"/>
    <property type="evidence" value="ECO:0007669"/>
    <property type="project" value="InterPro"/>
</dbReference>
<dbReference type="GeneID" id="31366138"/>
<dbReference type="Gene3D" id="1.20.190.10">
    <property type="entry name" value="Pesticidal crystal protein, N-terminal domain"/>
    <property type="match status" value="1"/>
</dbReference>
<dbReference type="InterPro" id="IPR038979">
    <property type="entry name" value="Pest_crys"/>
</dbReference>
<dbReference type="Proteomes" id="UP000001396">
    <property type="component" value="Unassembled WGS sequence"/>
</dbReference>
<dbReference type="PANTHER" id="PTHR37003:SF2">
    <property type="entry name" value="PESTICIDAL CRYSTAL PROTEIN N-TERMINAL DOMAIN-CONTAINING PROTEIN"/>
    <property type="match status" value="1"/>
</dbReference>
<dbReference type="InterPro" id="IPR005639">
    <property type="entry name" value="Pest_crys_dom_I"/>
</dbReference>